<dbReference type="InterPro" id="IPR051468">
    <property type="entry name" value="Fungal_SecMetab_SDRs"/>
</dbReference>
<evidence type="ECO:0000313" key="2">
    <source>
        <dbReference type="Proteomes" id="UP001518989"/>
    </source>
</evidence>
<dbReference type="Pfam" id="PF00106">
    <property type="entry name" value="adh_short"/>
    <property type="match status" value="1"/>
</dbReference>
<dbReference type="InterPro" id="IPR036291">
    <property type="entry name" value="NAD(P)-bd_dom_sf"/>
</dbReference>
<protein>
    <submittedName>
        <fullName evidence="1">SDR family NAD(P)-dependent oxidoreductase</fullName>
    </submittedName>
</protein>
<dbReference type="PANTHER" id="PTHR43544:SF12">
    <property type="entry name" value="NAD(P)-BINDING ROSSMANN-FOLD SUPERFAMILY PROTEIN"/>
    <property type="match status" value="1"/>
</dbReference>
<organism evidence="1 2">
    <name type="scientific">Roseomonas haemaphysalidis</name>
    <dbReference type="NCBI Taxonomy" id="2768162"/>
    <lineage>
        <taxon>Bacteria</taxon>
        <taxon>Pseudomonadati</taxon>
        <taxon>Pseudomonadota</taxon>
        <taxon>Alphaproteobacteria</taxon>
        <taxon>Acetobacterales</taxon>
        <taxon>Roseomonadaceae</taxon>
        <taxon>Roseomonas</taxon>
    </lineage>
</organism>
<sequence>MSSFPPGGRAVVVGASGGIGRALLDALHRSGAFAEVVGLSRRDGQIDLEDEASIAAATARLRDGPPLRLLIVATGFLHDAAQQPEKTWRTLDAGAMARAYSLNAIGPALVAKHCLDLLPATGKSAFAALSARVGSIGDNRAGGWHAYRASKAALNMLLRNLAIELARRKPEALCVGLHPGTVDTSLSAPFQGGVAPGKLFSPAQSAGYLLGVLDGLTARDSGNVFAWDGKAVPP</sequence>
<gene>
    <name evidence="1" type="ORF">IAI61_19220</name>
</gene>
<comment type="caution">
    <text evidence="1">The sequence shown here is derived from an EMBL/GenBank/DDBJ whole genome shotgun (WGS) entry which is preliminary data.</text>
</comment>
<keyword evidence="2" id="KW-1185">Reference proteome</keyword>
<accession>A0ABS3KUJ9</accession>
<dbReference type="Proteomes" id="UP001518989">
    <property type="component" value="Unassembled WGS sequence"/>
</dbReference>
<dbReference type="EMBL" id="JACTNG010000013">
    <property type="protein sequence ID" value="MBO1081165.1"/>
    <property type="molecule type" value="Genomic_DNA"/>
</dbReference>
<dbReference type="SUPFAM" id="SSF51735">
    <property type="entry name" value="NAD(P)-binding Rossmann-fold domains"/>
    <property type="match status" value="1"/>
</dbReference>
<evidence type="ECO:0000313" key="1">
    <source>
        <dbReference type="EMBL" id="MBO1081165.1"/>
    </source>
</evidence>
<dbReference type="Gene3D" id="3.40.50.720">
    <property type="entry name" value="NAD(P)-binding Rossmann-like Domain"/>
    <property type="match status" value="1"/>
</dbReference>
<proteinExistence type="predicted"/>
<reference evidence="1 2" key="1">
    <citation type="submission" date="2020-09" db="EMBL/GenBank/DDBJ databases">
        <title>Roseomonas.</title>
        <authorList>
            <person name="Zhu W."/>
        </authorList>
    </citation>
    <scope>NUCLEOTIDE SEQUENCE [LARGE SCALE GENOMIC DNA]</scope>
    <source>
        <strain evidence="1 2">573</strain>
    </source>
</reference>
<dbReference type="PRINTS" id="PR00081">
    <property type="entry name" value="GDHRDH"/>
</dbReference>
<dbReference type="PANTHER" id="PTHR43544">
    <property type="entry name" value="SHORT-CHAIN DEHYDROGENASE/REDUCTASE"/>
    <property type="match status" value="1"/>
</dbReference>
<name>A0ABS3KUJ9_9PROT</name>
<dbReference type="InterPro" id="IPR002347">
    <property type="entry name" value="SDR_fam"/>
</dbReference>